<feature type="transmembrane region" description="Helical" evidence="1">
    <location>
        <begin position="12"/>
        <end position="35"/>
    </location>
</feature>
<gene>
    <name evidence="2" type="ORF">CSC94_05170</name>
</gene>
<name>A0A2G1QRB7_9HYPH</name>
<feature type="transmembrane region" description="Helical" evidence="1">
    <location>
        <begin position="204"/>
        <end position="224"/>
    </location>
</feature>
<feature type="transmembrane region" description="Helical" evidence="1">
    <location>
        <begin position="171"/>
        <end position="192"/>
    </location>
</feature>
<evidence type="ECO:0000313" key="2">
    <source>
        <dbReference type="EMBL" id="PHP68055.1"/>
    </source>
</evidence>
<dbReference type="OrthoDB" id="5421633at2"/>
<sequence>MTDVPSALSRSVLARPAGLFYLAIILAGVSAEAVFRGPLIDFDDPSGTVAAIRGAGPSFRLSIAADLLMAVSDAALAILLFLLFRPVSAGLALAALVFRLIQTAIIAAGLLFLQGAWLLASGTGADEAAAPRALLLLDLHRHGYDLGLVFFAINCFLTGALIVRCGFLPRWLGLGIAAAGAVYLAGSLLRFFAPAALPAFEAAYVVPLVMESAFCLWLLFGRLGTRTAPAARPR</sequence>
<dbReference type="EMBL" id="PDVP01000002">
    <property type="protein sequence ID" value="PHP68055.1"/>
    <property type="molecule type" value="Genomic_DNA"/>
</dbReference>
<keyword evidence="1" id="KW-0472">Membrane</keyword>
<feature type="transmembrane region" description="Helical" evidence="1">
    <location>
        <begin position="146"/>
        <end position="164"/>
    </location>
</feature>
<comment type="caution">
    <text evidence="2">The sequence shown here is derived from an EMBL/GenBank/DDBJ whole genome shotgun (WGS) entry which is preliminary data.</text>
</comment>
<keyword evidence="1" id="KW-0812">Transmembrane</keyword>
<keyword evidence="3" id="KW-1185">Reference proteome</keyword>
<proteinExistence type="predicted"/>
<dbReference type="RefSeq" id="WP_099304476.1">
    <property type="nucleotide sequence ID" value="NZ_PDVP01000002.1"/>
</dbReference>
<keyword evidence="1" id="KW-1133">Transmembrane helix</keyword>
<evidence type="ECO:0008006" key="4">
    <source>
        <dbReference type="Google" id="ProtNLM"/>
    </source>
</evidence>
<evidence type="ECO:0000313" key="3">
    <source>
        <dbReference type="Proteomes" id="UP000221168"/>
    </source>
</evidence>
<dbReference type="AlphaFoldDB" id="A0A2G1QRB7"/>
<accession>A0A2G1QRB7</accession>
<evidence type="ECO:0000256" key="1">
    <source>
        <dbReference type="SAM" id="Phobius"/>
    </source>
</evidence>
<dbReference type="Pfam" id="PF14329">
    <property type="entry name" value="DUF4386"/>
    <property type="match status" value="1"/>
</dbReference>
<dbReference type="Proteomes" id="UP000221168">
    <property type="component" value="Unassembled WGS sequence"/>
</dbReference>
<feature type="transmembrane region" description="Helical" evidence="1">
    <location>
        <begin position="63"/>
        <end position="84"/>
    </location>
</feature>
<reference evidence="2 3" key="1">
    <citation type="submission" date="2017-10" db="EMBL/GenBank/DDBJ databases">
        <title>Sedimentibacterium mangrovi gen. nov., sp. nov., a novel member of family Phyllobacteriacea isolated from mangrove sediment.</title>
        <authorList>
            <person name="Liao H."/>
            <person name="Tian Y."/>
        </authorList>
    </citation>
    <scope>NUCLEOTIDE SEQUENCE [LARGE SCALE GENOMIC DNA]</scope>
    <source>
        <strain evidence="2 3">X9-2-2</strain>
    </source>
</reference>
<organism evidence="2 3">
    <name type="scientific">Zhengella mangrovi</name>
    <dbReference type="NCBI Taxonomy" id="1982044"/>
    <lineage>
        <taxon>Bacteria</taxon>
        <taxon>Pseudomonadati</taxon>
        <taxon>Pseudomonadota</taxon>
        <taxon>Alphaproteobacteria</taxon>
        <taxon>Hyphomicrobiales</taxon>
        <taxon>Notoacmeibacteraceae</taxon>
        <taxon>Zhengella</taxon>
    </lineage>
</organism>
<feature type="transmembrane region" description="Helical" evidence="1">
    <location>
        <begin position="91"/>
        <end position="113"/>
    </location>
</feature>
<dbReference type="InterPro" id="IPR025495">
    <property type="entry name" value="DUF4386"/>
</dbReference>
<protein>
    <recommendedName>
        <fullName evidence="4">DUF4386 domain-containing protein</fullName>
    </recommendedName>
</protein>